<dbReference type="GO" id="GO:0005886">
    <property type="term" value="C:plasma membrane"/>
    <property type="evidence" value="ECO:0007669"/>
    <property type="project" value="UniProtKB-SubCell"/>
</dbReference>
<dbReference type="EMBL" id="PIPI01000008">
    <property type="protein sequence ID" value="RUO18602.1"/>
    <property type="molecule type" value="Genomic_DNA"/>
</dbReference>
<accession>A0A432VQQ9</accession>
<dbReference type="InterPro" id="IPR027304">
    <property type="entry name" value="Trigger_fact/SurA_dom_sf"/>
</dbReference>
<comment type="caution">
    <text evidence="14">The sequence shown here is derived from an EMBL/GenBank/DDBJ whole genome shotgun (WGS) entry which is preliminary data.</text>
</comment>
<evidence type="ECO:0000256" key="7">
    <source>
        <dbReference type="ARBA" id="ARBA00023186"/>
    </source>
</evidence>
<dbReference type="RefSeq" id="WP_126793750.1">
    <property type="nucleotide sequence ID" value="NZ_PIPI01000008.1"/>
</dbReference>
<evidence type="ECO:0000256" key="5">
    <source>
        <dbReference type="ARBA" id="ARBA00022989"/>
    </source>
</evidence>
<keyword evidence="3" id="KW-0997">Cell inner membrane</keyword>
<dbReference type="Pfam" id="PF13624">
    <property type="entry name" value="SurA_N_3"/>
    <property type="match status" value="1"/>
</dbReference>
<evidence type="ECO:0000256" key="3">
    <source>
        <dbReference type="ARBA" id="ARBA00022519"/>
    </source>
</evidence>
<keyword evidence="2" id="KW-1003">Cell membrane</keyword>
<protein>
    <recommendedName>
        <fullName evidence="9">Periplasmic chaperone PpiD</fullName>
    </recommendedName>
    <alternativeName>
        <fullName evidence="10">Periplasmic folding chaperone</fullName>
    </alternativeName>
</protein>
<evidence type="ECO:0000259" key="13">
    <source>
        <dbReference type="PROSITE" id="PS50198"/>
    </source>
</evidence>
<comment type="similarity">
    <text evidence="8">Belongs to the PpiD chaperone family.</text>
</comment>
<evidence type="ECO:0000256" key="4">
    <source>
        <dbReference type="ARBA" id="ARBA00022692"/>
    </source>
</evidence>
<sequence length="621" mass="69258">MLEKIREGAQGPLVKVLLFLIILTFAFTGVSAYLGGSADDFAAKVNDTEISRAEFDRAYQNQRAMMEQQYGEMFAFLAQDENYMRQLRQSVLENLIEEQLASELAKKIGITQSTAALREAIVQMPEFQINGQFSNDTYLRALTSVGFTPASFRDYLAVQMNRVMLMQGAFGSEFALPSEVAKLQVLQNELRSGRYATVSASDFMGQVDVTDAEIEEFYFDNQELFEQEEQIRLAYVELDFNDVLARINVTEEDVRAYYDNNPAAFQSRESRRIAHIMVEFGDDEAAARERIDAIYARVQAGEDFAELAASESDDFFSGQEGGDLGMLERGSLDPDIEDAGFALSAEGEVSDVVRSEFGYHIVKLTAFNPPQTTEFAEVAGEIRDNLARVEAEQEYFNIQQELARMSFEIDHTLDVVAEELGLEVKTSPWLRPQVGAEGFDQPQLLAQAFSEEVRELGLNSDLIELDQRSLVIRAEEYQPARILDLADVRDDIANHLQAQEAEALANAYGEGLLAALEAGEAVDLEFTEFAGVRRNSTDVPGAMRQELFRMVPPAEGNTTFSVITLSNGDTAVVALTEVTAGTVDPETQDRVQRQLEGQYAELAYRALLEALKANAKIERRL</sequence>
<evidence type="ECO:0000256" key="9">
    <source>
        <dbReference type="ARBA" id="ARBA00040743"/>
    </source>
</evidence>
<evidence type="ECO:0000256" key="12">
    <source>
        <dbReference type="SAM" id="Phobius"/>
    </source>
</evidence>
<evidence type="ECO:0000313" key="14">
    <source>
        <dbReference type="EMBL" id="RUO18602.1"/>
    </source>
</evidence>
<dbReference type="OrthoDB" id="9812372at2"/>
<keyword evidence="4 12" id="KW-0812">Transmembrane</keyword>
<dbReference type="InterPro" id="IPR046357">
    <property type="entry name" value="PPIase_dom_sf"/>
</dbReference>
<dbReference type="Gene3D" id="3.10.50.40">
    <property type="match status" value="1"/>
</dbReference>
<dbReference type="InterPro" id="IPR052029">
    <property type="entry name" value="PpiD_chaperone"/>
</dbReference>
<gene>
    <name evidence="14" type="ORF">CWE06_10165</name>
</gene>
<dbReference type="Gene3D" id="1.10.4030.10">
    <property type="entry name" value="Porin chaperone SurA, peptide-binding domain"/>
    <property type="match status" value="1"/>
</dbReference>
<evidence type="ECO:0000313" key="15">
    <source>
        <dbReference type="Proteomes" id="UP000288212"/>
    </source>
</evidence>
<dbReference type="SUPFAM" id="SSF109998">
    <property type="entry name" value="Triger factor/SurA peptide-binding domain-like"/>
    <property type="match status" value="1"/>
</dbReference>
<keyword evidence="6 12" id="KW-0472">Membrane</keyword>
<evidence type="ECO:0000256" key="10">
    <source>
        <dbReference type="ARBA" id="ARBA00042775"/>
    </source>
</evidence>
<comment type="subcellular location">
    <subcellularLocation>
        <location evidence="1">Cell inner membrane</location>
        <topology evidence="1">Single-pass type II membrane protein</topology>
        <orientation evidence="1">Periplasmic side</orientation>
    </subcellularLocation>
</comment>
<dbReference type="PANTHER" id="PTHR47529">
    <property type="entry name" value="PEPTIDYL-PROLYL CIS-TRANS ISOMERASE D"/>
    <property type="match status" value="1"/>
</dbReference>
<dbReference type="InterPro" id="IPR023058">
    <property type="entry name" value="PPIase_PpiC_CS"/>
</dbReference>
<dbReference type="PANTHER" id="PTHR47529:SF1">
    <property type="entry name" value="PERIPLASMIC CHAPERONE PPID"/>
    <property type="match status" value="1"/>
</dbReference>
<evidence type="ECO:0000256" key="2">
    <source>
        <dbReference type="ARBA" id="ARBA00022475"/>
    </source>
</evidence>
<name>A0A432VQQ9_9GAMM</name>
<dbReference type="InterPro" id="IPR000297">
    <property type="entry name" value="PPIase_PpiC"/>
</dbReference>
<evidence type="ECO:0000256" key="6">
    <source>
        <dbReference type="ARBA" id="ARBA00023136"/>
    </source>
</evidence>
<reference evidence="14 15" key="1">
    <citation type="journal article" date="2011" name="Front. Microbiol.">
        <title>Genomic signatures of strain selection and enhancement in Bacillus atrophaeus var. globigii, a historical biowarfare simulant.</title>
        <authorList>
            <person name="Gibbons H.S."/>
            <person name="Broomall S.M."/>
            <person name="McNew L.A."/>
            <person name="Daligault H."/>
            <person name="Chapman C."/>
            <person name="Bruce D."/>
            <person name="Karavis M."/>
            <person name="Krepps M."/>
            <person name="McGregor P.A."/>
            <person name="Hong C."/>
            <person name="Park K.H."/>
            <person name="Akmal A."/>
            <person name="Feldman A."/>
            <person name="Lin J.S."/>
            <person name="Chang W.E."/>
            <person name="Higgs B.W."/>
            <person name="Demirev P."/>
            <person name="Lindquist J."/>
            <person name="Liem A."/>
            <person name="Fochler E."/>
            <person name="Read T.D."/>
            <person name="Tapia R."/>
            <person name="Johnson S."/>
            <person name="Bishop-Lilly K.A."/>
            <person name="Detter C."/>
            <person name="Han C."/>
            <person name="Sozhamannan S."/>
            <person name="Rosenzweig C.N."/>
            <person name="Skowronski E.W."/>
        </authorList>
    </citation>
    <scope>NUCLEOTIDE SEQUENCE [LARGE SCALE GENOMIC DNA]</scope>
    <source>
        <strain evidence="14 15">AK5</strain>
    </source>
</reference>
<evidence type="ECO:0000256" key="8">
    <source>
        <dbReference type="ARBA" id="ARBA00038408"/>
    </source>
</evidence>
<keyword evidence="5 12" id="KW-1133">Transmembrane helix</keyword>
<keyword evidence="11" id="KW-0697">Rotamase</keyword>
<evidence type="ECO:0000256" key="11">
    <source>
        <dbReference type="PROSITE-ProRule" id="PRU00278"/>
    </source>
</evidence>
<dbReference type="SUPFAM" id="SSF54534">
    <property type="entry name" value="FKBP-like"/>
    <property type="match status" value="1"/>
</dbReference>
<keyword evidence="15" id="KW-1185">Reference proteome</keyword>
<organism evidence="14 15">
    <name type="scientific">Aliidiomarina haloalkalitolerans</name>
    <dbReference type="NCBI Taxonomy" id="859059"/>
    <lineage>
        <taxon>Bacteria</taxon>
        <taxon>Pseudomonadati</taxon>
        <taxon>Pseudomonadota</taxon>
        <taxon>Gammaproteobacteria</taxon>
        <taxon>Alteromonadales</taxon>
        <taxon>Idiomarinaceae</taxon>
        <taxon>Aliidiomarina</taxon>
    </lineage>
</organism>
<feature type="transmembrane region" description="Helical" evidence="12">
    <location>
        <begin position="12"/>
        <end position="34"/>
    </location>
</feature>
<dbReference type="PROSITE" id="PS01096">
    <property type="entry name" value="PPIC_PPIASE_1"/>
    <property type="match status" value="1"/>
</dbReference>
<dbReference type="AlphaFoldDB" id="A0A432VQQ9"/>
<dbReference type="Proteomes" id="UP000288212">
    <property type="component" value="Unassembled WGS sequence"/>
</dbReference>
<dbReference type="PROSITE" id="PS50198">
    <property type="entry name" value="PPIC_PPIASE_2"/>
    <property type="match status" value="1"/>
</dbReference>
<dbReference type="GO" id="GO:0003755">
    <property type="term" value="F:peptidyl-prolyl cis-trans isomerase activity"/>
    <property type="evidence" value="ECO:0007669"/>
    <property type="project" value="UniProtKB-KW"/>
</dbReference>
<feature type="domain" description="PpiC" evidence="13">
    <location>
        <begin position="268"/>
        <end position="366"/>
    </location>
</feature>
<proteinExistence type="inferred from homology"/>
<keyword evidence="11 14" id="KW-0413">Isomerase</keyword>
<keyword evidence="7" id="KW-0143">Chaperone</keyword>
<dbReference type="Pfam" id="PF00639">
    <property type="entry name" value="Rotamase"/>
    <property type="match status" value="1"/>
</dbReference>
<evidence type="ECO:0000256" key="1">
    <source>
        <dbReference type="ARBA" id="ARBA00004382"/>
    </source>
</evidence>